<dbReference type="EMBL" id="RJUF01000183">
    <property type="protein sequence ID" value="MCP9765459.1"/>
    <property type="molecule type" value="Genomic_DNA"/>
</dbReference>
<evidence type="ECO:0000313" key="3">
    <source>
        <dbReference type="Proteomes" id="UP001204144"/>
    </source>
</evidence>
<proteinExistence type="predicted"/>
<evidence type="ECO:0000256" key="1">
    <source>
        <dbReference type="SAM" id="SignalP"/>
    </source>
</evidence>
<dbReference type="SUPFAM" id="SSF52833">
    <property type="entry name" value="Thioredoxin-like"/>
    <property type="match status" value="1"/>
</dbReference>
<feature type="chain" id="PRO_5041943574" description="DUF255 domain-containing protein" evidence="1">
    <location>
        <begin position="21"/>
        <end position="388"/>
    </location>
</feature>
<dbReference type="Proteomes" id="UP001204144">
    <property type="component" value="Unassembled WGS sequence"/>
</dbReference>
<reference evidence="2 3" key="1">
    <citation type="submission" date="2018-11" db="EMBL/GenBank/DDBJ databases">
        <title>Novel bacteria species description.</title>
        <authorList>
            <person name="Han J.-H."/>
        </authorList>
    </citation>
    <scope>NUCLEOTIDE SEQUENCE [LARGE SCALE GENOMIC DNA]</scope>
    <source>
        <strain evidence="2 3">KCTC23259</strain>
    </source>
</reference>
<comment type="caution">
    <text evidence="2">The sequence shown here is derived from an EMBL/GenBank/DDBJ whole genome shotgun (WGS) entry which is preliminary data.</text>
</comment>
<keyword evidence="3" id="KW-1185">Reference proteome</keyword>
<evidence type="ECO:0008006" key="4">
    <source>
        <dbReference type="Google" id="ProtNLM"/>
    </source>
</evidence>
<name>A0AAE3KUZ0_9BACT</name>
<dbReference type="RefSeq" id="WP_255039153.1">
    <property type="nucleotide sequence ID" value="NZ_RJUF01000183.1"/>
</dbReference>
<gene>
    <name evidence="2" type="ORF">EGI31_21195</name>
</gene>
<dbReference type="AlphaFoldDB" id="A0AAE3KUZ0"/>
<protein>
    <recommendedName>
        <fullName evidence="4">DUF255 domain-containing protein</fullName>
    </recommendedName>
</protein>
<sequence length="388" mass="45365">MKKAVILFFTLLLGFAKVKAQINWKTDFEAARKIAFKTGKKVLIECFHPECTHCIELNKNLETPELSAYLNNNYTNMKLNLTDLEQVKLLEGKNIRLTNYPIFLFFDNDGNFQYFIEPRETPQDIIRQFEEERGNSCIDCEKSLELNTIEKVRCATFQRLTKSYNKSNTICTKFFNELPEEEKTKIGPWNVFKKVVYSTNNDFFKYYINHQALAASLEQNSGREKDVFITIIQQQIKYLENKGEYPSWEIDSIKTYLQKMGANEKQKLVWTWSLELSNSLTKKDFAAAKALCKKMSEYYPDVTTFGFLSEKINEKSSGSEMFDYFTEIKDKWLSGLKEPKQKLQFYTQSAWYYGRNKQKSQCANALDSASQFGMSLTEKNSLLVKYCQ</sequence>
<accession>A0AAE3KUZ0</accession>
<dbReference type="Gene3D" id="3.40.30.10">
    <property type="entry name" value="Glutaredoxin"/>
    <property type="match status" value="1"/>
</dbReference>
<evidence type="ECO:0000313" key="2">
    <source>
        <dbReference type="EMBL" id="MCP9765459.1"/>
    </source>
</evidence>
<keyword evidence="1" id="KW-0732">Signal</keyword>
<feature type="signal peptide" evidence="1">
    <location>
        <begin position="1"/>
        <end position="20"/>
    </location>
</feature>
<dbReference type="InterPro" id="IPR036249">
    <property type="entry name" value="Thioredoxin-like_sf"/>
</dbReference>
<organism evidence="2 3">
    <name type="scientific">Lacihabitans soyangensis</name>
    <dbReference type="NCBI Taxonomy" id="869394"/>
    <lineage>
        <taxon>Bacteria</taxon>
        <taxon>Pseudomonadati</taxon>
        <taxon>Bacteroidota</taxon>
        <taxon>Cytophagia</taxon>
        <taxon>Cytophagales</taxon>
        <taxon>Leadbetterellaceae</taxon>
        <taxon>Lacihabitans</taxon>
    </lineage>
</organism>